<dbReference type="PIRSF" id="PIRSF004976">
    <property type="entry name" value="ATPase_YdaO"/>
    <property type="match status" value="1"/>
</dbReference>
<organism evidence="6 7">
    <name type="scientific">Thermodesulfitimonas autotrophica</name>
    <dbReference type="NCBI Taxonomy" id="1894989"/>
    <lineage>
        <taxon>Bacteria</taxon>
        <taxon>Bacillati</taxon>
        <taxon>Bacillota</taxon>
        <taxon>Clostridia</taxon>
        <taxon>Thermoanaerobacterales</taxon>
        <taxon>Thermoanaerobacteraceae</taxon>
        <taxon>Thermodesulfitimonas</taxon>
    </lineage>
</organism>
<dbReference type="Gene3D" id="3.40.50.620">
    <property type="entry name" value="HUPs"/>
    <property type="match status" value="1"/>
</dbReference>
<protein>
    <submittedName>
        <fullName evidence="6">Uncharacterized protein (TIGR00269 family)</fullName>
    </submittedName>
</protein>
<evidence type="ECO:0000313" key="7">
    <source>
        <dbReference type="Proteomes" id="UP000282654"/>
    </source>
</evidence>
<keyword evidence="2" id="KW-0862">Zinc</keyword>
<accession>A0A3N5BTZ3</accession>
<keyword evidence="1" id="KW-0808">Transferase</keyword>
<dbReference type="InterPro" id="IPR011063">
    <property type="entry name" value="TilS/TtcA_N"/>
</dbReference>
<evidence type="ECO:0000313" key="6">
    <source>
        <dbReference type="EMBL" id="RPF49345.1"/>
    </source>
</evidence>
<dbReference type="RefSeq" id="WP_123926607.1">
    <property type="nucleotide sequence ID" value="NZ_RKRE01000001.1"/>
</dbReference>
<dbReference type="PANTHER" id="PTHR11807">
    <property type="entry name" value="ATPASES OF THE PP SUPERFAMILY-RELATED"/>
    <property type="match status" value="1"/>
</dbReference>
<keyword evidence="3" id="KW-0547">Nucleotide-binding</keyword>
<dbReference type="GO" id="GO:0000049">
    <property type="term" value="F:tRNA binding"/>
    <property type="evidence" value="ECO:0007669"/>
    <property type="project" value="TreeGrafter"/>
</dbReference>
<dbReference type="EMBL" id="RKRE01000001">
    <property type="protein sequence ID" value="RPF49345.1"/>
    <property type="molecule type" value="Genomic_DNA"/>
</dbReference>
<dbReference type="GO" id="GO:0002143">
    <property type="term" value="P:tRNA wobble position uridine thiolation"/>
    <property type="evidence" value="ECO:0007669"/>
    <property type="project" value="TreeGrafter"/>
</dbReference>
<feature type="binding site" evidence="2">
    <location>
        <position position="275"/>
    </location>
    <ligand>
        <name>Zn(2+)</name>
        <dbReference type="ChEBI" id="CHEBI:29105"/>
        <label>2</label>
    </ligand>
</feature>
<keyword evidence="7" id="KW-1185">Reference proteome</keyword>
<keyword evidence="2" id="KW-0479">Metal-binding</keyword>
<dbReference type="AlphaFoldDB" id="A0A3N5BTZ3"/>
<feature type="domain" description="2-thiouridine synthetase TtuA-like N-terminal LIM" evidence="5">
    <location>
        <begin position="2"/>
        <end position="26"/>
    </location>
</feature>
<dbReference type="Proteomes" id="UP000282654">
    <property type="component" value="Unassembled WGS sequence"/>
</dbReference>
<comment type="caution">
    <text evidence="6">The sequence shown here is derived from an EMBL/GenBank/DDBJ whole genome shotgun (WGS) entry which is preliminary data.</text>
</comment>
<dbReference type="PANTHER" id="PTHR11807:SF27">
    <property type="entry name" value="TRNA-5-METHYLURIDINE(54) 2-SULFURTRANSFERASE"/>
    <property type="match status" value="1"/>
</dbReference>
<evidence type="ECO:0000256" key="2">
    <source>
        <dbReference type="PIRSR" id="PIRSR004976-50"/>
    </source>
</evidence>
<feature type="binding site" evidence="2">
    <location>
        <position position="3"/>
    </location>
    <ligand>
        <name>Zn(2+)</name>
        <dbReference type="ChEBI" id="CHEBI:29105"/>
        <label>1</label>
    </ligand>
</feature>
<dbReference type="GO" id="GO:0005524">
    <property type="term" value="F:ATP binding"/>
    <property type="evidence" value="ECO:0007669"/>
    <property type="project" value="UniProtKB-KW"/>
</dbReference>
<dbReference type="GO" id="GO:0046872">
    <property type="term" value="F:metal ion binding"/>
    <property type="evidence" value="ECO:0007669"/>
    <property type="project" value="UniProtKB-KW"/>
</dbReference>
<keyword evidence="3" id="KW-0067">ATP-binding</keyword>
<feature type="binding site" evidence="2">
    <location>
        <position position="25"/>
    </location>
    <ligand>
        <name>Zn(2+)</name>
        <dbReference type="ChEBI" id="CHEBI:29105"/>
        <label>1</label>
    </ligand>
</feature>
<evidence type="ECO:0000256" key="3">
    <source>
        <dbReference type="PIRSR" id="PIRSR004976-51"/>
    </source>
</evidence>
<feature type="binding site" evidence="3">
    <location>
        <position position="157"/>
    </location>
    <ligand>
        <name>ATP</name>
        <dbReference type="ChEBI" id="CHEBI:30616"/>
    </ligand>
</feature>
<feature type="binding site" evidence="3">
    <location>
        <begin position="53"/>
        <end position="55"/>
    </location>
    <ligand>
        <name>ATP</name>
        <dbReference type="ChEBI" id="CHEBI:30616"/>
    </ligand>
</feature>
<evidence type="ECO:0000256" key="1">
    <source>
        <dbReference type="ARBA" id="ARBA00022679"/>
    </source>
</evidence>
<dbReference type="OrthoDB" id="9801054at2"/>
<feature type="binding site" evidence="3">
    <location>
        <position position="59"/>
    </location>
    <ligand>
        <name>ATP</name>
        <dbReference type="ChEBI" id="CHEBI:30616"/>
    </ligand>
</feature>
<dbReference type="Pfam" id="PF01171">
    <property type="entry name" value="ATP_bind_3"/>
    <property type="match status" value="1"/>
</dbReference>
<dbReference type="InterPro" id="IPR054306">
    <property type="entry name" value="TtuA-like_LIM_N"/>
</dbReference>
<dbReference type="GO" id="GO:0002144">
    <property type="term" value="C:cytosolic tRNA wobble base thiouridylase complex"/>
    <property type="evidence" value="ECO:0007669"/>
    <property type="project" value="TreeGrafter"/>
</dbReference>
<dbReference type="SUPFAM" id="SSF52402">
    <property type="entry name" value="Adenine nucleotide alpha hydrolases-like"/>
    <property type="match status" value="1"/>
</dbReference>
<name>A0A3N5BTZ3_9THEO</name>
<dbReference type="InterPro" id="IPR035107">
    <property type="entry name" value="tRNA_thiolation_TtcA_Ctu1"/>
</dbReference>
<feature type="binding site" evidence="3">
    <location>
        <position position="79"/>
    </location>
    <ligand>
        <name>ATP</name>
        <dbReference type="ChEBI" id="CHEBI:30616"/>
    </ligand>
</feature>
<feature type="binding site" evidence="2">
    <location>
        <position position="278"/>
    </location>
    <ligand>
        <name>Zn(2+)</name>
        <dbReference type="ChEBI" id="CHEBI:29105"/>
        <label>2</label>
    </ligand>
</feature>
<feature type="binding site" evidence="3">
    <location>
        <position position="162"/>
    </location>
    <ligand>
        <name>ATP</name>
        <dbReference type="ChEBI" id="CHEBI:30616"/>
    </ligand>
</feature>
<dbReference type="InterPro" id="IPR014729">
    <property type="entry name" value="Rossmann-like_a/b/a_fold"/>
</dbReference>
<sequence length="297" mass="32877">MKCRVCRGEAFVKLPAHNAAFCPEHFDAFFLRQVARAIKKYRMLPPGGRVVVALSGGKDSLVTALVLHRLGYQVEGLFVDLGILEGDFSPASRQACEEFCAAHGVPLRVYSLAAEFGRGIPDIARRYPRICALCGVTKRHVMNEYTLAVGADALATGHTLDDMAAALFANLLRWDLHYLAKGLPVLPAEEGFAKKIKPLALQAENEIRAFAALHEIRPVEAVCPYAAEAKFKRYKRVLNELEEKSPGLKRAFYEGYTQQAHRFKEETARPPLVTCAVCGLPATNSPCTFCRIWRDAT</sequence>
<dbReference type="GO" id="GO:0016740">
    <property type="term" value="F:transferase activity"/>
    <property type="evidence" value="ECO:0007669"/>
    <property type="project" value="UniProtKB-KW"/>
</dbReference>
<feature type="binding site" evidence="2">
    <location>
        <position position="22"/>
    </location>
    <ligand>
        <name>Zn(2+)</name>
        <dbReference type="ChEBI" id="CHEBI:29105"/>
        <label>1</label>
    </ligand>
</feature>
<reference evidence="6 7" key="1">
    <citation type="submission" date="2018-11" db="EMBL/GenBank/DDBJ databases">
        <title>Genomic Encyclopedia of Type Strains, Phase IV (KMG-IV): sequencing the most valuable type-strain genomes for metagenomic binning, comparative biology and taxonomic classification.</title>
        <authorList>
            <person name="Goeker M."/>
        </authorList>
    </citation>
    <scope>NUCLEOTIDE SEQUENCE [LARGE SCALE GENOMIC DNA]</scope>
    <source>
        <strain evidence="6 7">DSM 102936</strain>
    </source>
</reference>
<feature type="binding site" evidence="2">
    <location>
        <position position="290"/>
    </location>
    <ligand>
        <name>Zn(2+)</name>
        <dbReference type="ChEBI" id="CHEBI:29105"/>
        <label>2</label>
    </ligand>
</feature>
<evidence type="ECO:0000259" key="5">
    <source>
        <dbReference type="Pfam" id="PF22082"/>
    </source>
</evidence>
<feature type="binding site" evidence="2">
    <location>
        <position position="6"/>
    </location>
    <ligand>
        <name>Zn(2+)</name>
        <dbReference type="ChEBI" id="CHEBI:29105"/>
        <label>1</label>
    </ligand>
</feature>
<feature type="binding site" evidence="2">
    <location>
        <position position="287"/>
    </location>
    <ligand>
        <name>Zn(2+)</name>
        <dbReference type="ChEBI" id="CHEBI:29105"/>
        <label>2</label>
    </ligand>
</feature>
<dbReference type="Pfam" id="PF22082">
    <property type="entry name" value="TtuA_LIM_N"/>
    <property type="match status" value="1"/>
</dbReference>
<gene>
    <name evidence="6" type="ORF">EDD75_0153</name>
</gene>
<feature type="domain" description="tRNA(Ile)-lysidine/2-thiocytidine synthase N-terminal" evidence="4">
    <location>
        <begin position="50"/>
        <end position="220"/>
    </location>
</feature>
<proteinExistence type="predicted"/>
<evidence type="ECO:0000259" key="4">
    <source>
        <dbReference type="Pfam" id="PF01171"/>
    </source>
</evidence>